<gene>
    <name evidence="5" type="ORF">FZEAL_1150</name>
</gene>
<keyword evidence="6" id="KW-1185">Reference proteome</keyword>
<dbReference type="Proteomes" id="UP000635477">
    <property type="component" value="Unassembled WGS sequence"/>
</dbReference>
<evidence type="ECO:0000256" key="2">
    <source>
        <dbReference type="ARBA" id="ARBA00023043"/>
    </source>
</evidence>
<dbReference type="OrthoDB" id="341259at2759"/>
<dbReference type="EMBL" id="JABEYC010000065">
    <property type="protein sequence ID" value="KAF4983421.1"/>
    <property type="molecule type" value="Genomic_DNA"/>
</dbReference>
<dbReference type="PRINTS" id="PR01415">
    <property type="entry name" value="ANKYRIN"/>
</dbReference>
<reference evidence="5" key="1">
    <citation type="journal article" date="2020" name="BMC Genomics">
        <title>Correction to: Identification and distribution of gene clusters required for synthesis of sphingolipid metabolism inhibitors in diverse species of the filamentous fungus Fusarium.</title>
        <authorList>
            <person name="Kim H.S."/>
            <person name="Lohmar J.M."/>
            <person name="Busman M."/>
            <person name="Brown D.W."/>
            <person name="Naumann T.A."/>
            <person name="Divon H.H."/>
            <person name="Lysoe E."/>
            <person name="Uhlig S."/>
            <person name="Proctor R.H."/>
        </authorList>
    </citation>
    <scope>NUCLEOTIDE SEQUENCE</scope>
    <source>
        <strain evidence="5">NRRL 22465</strain>
    </source>
</reference>
<dbReference type="InterPro" id="IPR036770">
    <property type="entry name" value="Ankyrin_rpt-contain_sf"/>
</dbReference>
<accession>A0A8H4XP14</accession>
<evidence type="ECO:0000313" key="5">
    <source>
        <dbReference type="EMBL" id="KAF4983421.1"/>
    </source>
</evidence>
<evidence type="ECO:0000256" key="3">
    <source>
        <dbReference type="PROSITE-ProRule" id="PRU00023"/>
    </source>
</evidence>
<dbReference type="InterPro" id="IPR002110">
    <property type="entry name" value="Ankyrin_rpt"/>
</dbReference>
<dbReference type="SUPFAM" id="SSF48403">
    <property type="entry name" value="Ankyrin repeat"/>
    <property type="match status" value="1"/>
</dbReference>
<name>A0A8H4XP14_9HYPO</name>
<organism evidence="5 6">
    <name type="scientific">Fusarium zealandicum</name>
    <dbReference type="NCBI Taxonomy" id="1053134"/>
    <lineage>
        <taxon>Eukaryota</taxon>
        <taxon>Fungi</taxon>
        <taxon>Dikarya</taxon>
        <taxon>Ascomycota</taxon>
        <taxon>Pezizomycotina</taxon>
        <taxon>Sordariomycetes</taxon>
        <taxon>Hypocreomycetidae</taxon>
        <taxon>Hypocreales</taxon>
        <taxon>Nectriaceae</taxon>
        <taxon>Fusarium</taxon>
        <taxon>Fusarium staphyleae species complex</taxon>
    </lineage>
</organism>
<evidence type="ECO:0000256" key="1">
    <source>
        <dbReference type="ARBA" id="ARBA00022737"/>
    </source>
</evidence>
<proteinExistence type="predicted"/>
<dbReference type="PROSITE" id="PS50297">
    <property type="entry name" value="ANK_REP_REGION"/>
    <property type="match status" value="2"/>
</dbReference>
<evidence type="ECO:0000256" key="4">
    <source>
        <dbReference type="SAM" id="MobiDB-lite"/>
    </source>
</evidence>
<dbReference type="Pfam" id="PF12796">
    <property type="entry name" value="Ank_2"/>
    <property type="match status" value="1"/>
</dbReference>
<dbReference type="PROSITE" id="PS50088">
    <property type="entry name" value="ANK_REPEAT"/>
    <property type="match status" value="2"/>
</dbReference>
<dbReference type="PANTHER" id="PTHR24198">
    <property type="entry name" value="ANKYRIN REPEAT AND PROTEIN KINASE DOMAIN-CONTAINING PROTEIN"/>
    <property type="match status" value="1"/>
</dbReference>
<comment type="caution">
    <text evidence="5">The sequence shown here is derived from an EMBL/GenBank/DDBJ whole genome shotgun (WGS) entry which is preliminary data.</text>
</comment>
<sequence length="525" mass="59879">MESRTVTTVAARAEAPTLANMPPEIILCIVDNVFELERDDVERGYKKSKSWAVDPWTLAEPKFERFQAWKDVLNFAATCKDFYHLATPLIYRHDVKFGSSSALMRSVKQNNLAGVERALSYGADIHAGDRTESVRYQDPLTGTGTWCPLNLEDQVTPIHWSAYKGHHDLVSILLRHGADVNYRVRVDSRLPIFKAVMEEQTEMDAKFDYPVNFSCRPFQDNIEQIEGQLFGVNSNLRMSMLERGANPLYFALLSGSHKAARRLIKAGSRLITHTGVGLHALHQACDQWDVEMVRLILEEDGVDVDIRDARGNTPLHYIQTAEPRDGPHRVPEIIELLMKKGANVNAVNALGLTPLQTYLAGLWHPFVAVSLIRWGSDLFEGLDVIFKALPKDQSDLFAWAIKDARHSGYNCSTTARDNDFWVEGARKAGYAWFYKLYHSGNEAPEDMLQFNPDEWDFWWWDKLFGKVYEQDLLFGGVVQDATERAEERDVIDEDKPDEDKPDEDTIDEDTTEEETWLPVMDFDSE</sequence>
<evidence type="ECO:0000313" key="6">
    <source>
        <dbReference type="Proteomes" id="UP000635477"/>
    </source>
</evidence>
<reference evidence="5" key="2">
    <citation type="submission" date="2020-05" db="EMBL/GenBank/DDBJ databases">
        <authorList>
            <person name="Kim H.-S."/>
            <person name="Proctor R.H."/>
            <person name="Brown D.W."/>
        </authorList>
    </citation>
    <scope>NUCLEOTIDE SEQUENCE</scope>
    <source>
        <strain evidence="5">NRRL 22465</strain>
    </source>
</reference>
<feature type="repeat" description="ANK" evidence="3">
    <location>
        <begin position="310"/>
        <end position="349"/>
    </location>
</feature>
<dbReference type="SMART" id="SM00248">
    <property type="entry name" value="ANK"/>
    <property type="match status" value="5"/>
</dbReference>
<dbReference type="AlphaFoldDB" id="A0A8H4XP14"/>
<dbReference type="Gene3D" id="1.25.40.20">
    <property type="entry name" value="Ankyrin repeat-containing domain"/>
    <property type="match status" value="2"/>
</dbReference>
<dbReference type="PANTHER" id="PTHR24198:SF165">
    <property type="entry name" value="ANKYRIN REPEAT-CONTAINING PROTEIN-RELATED"/>
    <property type="match status" value="1"/>
</dbReference>
<keyword evidence="2 3" id="KW-0040">ANK repeat</keyword>
<feature type="region of interest" description="Disordered" evidence="4">
    <location>
        <begin position="483"/>
        <end position="525"/>
    </location>
</feature>
<protein>
    <recommendedName>
        <fullName evidence="7">Ankyrin</fullName>
    </recommendedName>
</protein>
<feature type="compositionally biased region" description="Acidic residues" evidence="4">
    <location>
        <begin position="489"/>
        <end position="515"/>
    </location>
</feature>
<feature type="repeat" description="ANK" evidence="3">
    <location>
        <begin position="153"/>
        <end position="185"/>
    </location>
</feature>
<keyword evidence="1" id="KW-0677">Repeat</keyword>
<evidence type="ECO:0008006" key="7">
    <source>
        <dbReference type="Google" id="ProtNLM"/>
    </source>
</evidence>
<dbReference type="Pfam" id="PF00023">
    <property type="entry name" value="Ank"/>
    <property type="match status" value="1"/>
</dbReference>